<sequence length="279" mass="31427">MQLKWHKIDVVAETGYKPPFFAGSMLRGALGVALKQVVCINPAYRCEGCFAAEKCVYYDFYEKKNAFHSYRIVSSLGSDRLRFGIYLFEEAADRLPYVLSAIKKAFEESGLGREKERVKIASIRIGNRLVYDGESFASLAHIEPSGLDIGTLSSKAHLTFNLPLRMKSENRLAREVSLPTLISGIHARYRAIKGLSPQKLGYKIRGEITSQRMRHLDLYRYSNRQRTRMKLGGLIGEMTLEGLDKQTAAYLKIGEIIGAGKQTVFGLGDYRLNVMEGNR</sequence>
<keyword evidence="3" id="KW-1185">Reference proteome</keyword>
<gene>
    <name evidence="2" type="primary">cas6</name>
    <name evidence="2" type="ORF">HCR_02680</name>
</gene>
<dbReference type="InterPro" id="IPR019267">
    <property type="entry name" value="CRISPR-assoc_Cas6_C"/>
</dbReference>
<dbReference type="Pfam" id="PF10040">
    <property type="entry name" value="CRISPR_Cas6"/>
    <property type="match status" value="1"/>
</dbReference>
<protein>
    <submittedName>
        <fullName evidence="2">CRISPR-associated endoribonuclease Cas6</fullName>
    </submittedName>
</protein>
<accession>A0ABM8FJY9</accession>
<dbReference type="Gene3D" id="3.30.70.1900">
    <property type="match status" value="1"/>
</dbReference>
<evidence type="ECO:0000313" key="3">
    <source>
        <dbReference type="Proteomes" id="UP001321445"/>
    </source>
</evidence>
<name>A0ABM8FJY9_9BACT</name>
<proteinExistence type="predicted"/>
<evidence type="ECO:0000259" key="1">
    <source>
        <dbReference type="Pfam" id="PF10040"/>
    </source>
</evidence>
<feature type="domain" description="CRISPR-associated protein Cas6 C-terminal" evidence="1">
    <location>
        <begin position="158"/>
        <end position="270"/>
    </location>
</feature>
<evidence type="ECO:0000313" key="2">
    <source>
        <dbReference type="EMBL" id="BDY11956.1"/>
    </source>
</evidence>
<dbReference type="RefSeq" id="WP_286337168.1">
    <property type="nucleotide sequence ID" value="NZ_AP027370.1"/>
</dbReference>
<reference evidence="2 3" key="1">
    <citation type="submission" date="2023-03" db="EMBL/GenBank/DDBJ databases">
        <title>Description of Hydrogenimonas sp. ISO32.</title>
        <authorList>
            <person name="Mino S."/>
            <person name="Fukazawa S."/>
            <person name="Sawabe T."/>
        </authorList>
    </citation>
    <scope>NUCLEOTIDE SEQUENCE [LARGE SCALE GENOMIC DNA]</scope>
    <source>
        <strain evidence="2 3">ISO32</strain>
    </source>
</reference>
<dbReference type="EMBL" id="AP027370">
    <property type="protein sequence ID" value="BDY11956.1"/>
    <property type="molecule type" value="Genomic_DNA"/>
</dbReference>
<dbReference type="Proteomes" id="UP001321445">
    <property type="component" value="Chromosome"/>
</dbReference>
<organism evidence="2 3">
    <name type="scientific">Hydrogenimonas cancrithermarum</name>
    <dbReference type="NCBI Taxonomy" id="2993563"/>
    <lineage>
        <taxon>Bacteria</taxon>
        <taxon>Pseudomonadati</taxon>
        <taxon>Campylobacterota</taxon>
        <taxon>Epsilonproteobacteria</taxon>
        <taxon>Campylobacterales</taxon>
        <taxon>Hydrogenimonadaceae</taxon>
        <taxon>Hydrogenimonas</taxon>
    </lineage>
</organism>